<dbReference type="EMBL" id="FNNB01000012">
    <property type="protein sequence ID" value="SDX69258.1"/>
    <property type="molecule type" value="Genomic_DNA"/>
</dbReference>
<keyword evidence="1" id="KW-1133">Transmembrane helix</keyword>
<keyword evidence="1" id="KW-0472">Membrane</keyword>
<sequence>MEKSSKVVREVKTETSENNKATKHVRFYQRYISQFIEITVSMGVSVMAAGSACFILNVRAALIGSPH</sequence>
<keyword evidence="1" id="KW-0812">Transmembrane</keyword>
<dbReference type="Proteomes" id="UP000183076">
    <property type="component" value="Unassembled WGS sequence"/>
</dbReference>
<feature type="transmembrane region" description="Helical" evidence="1">
    <location>
        <begin position="35"/>
        <end position="58"/>
    </location>
</feature>
<evidence type="ECO:0000313" key="3">
    <source>
        <dbReference type="Proteomes" id="UP000183076"/>
    </source>
</evidence>
<name>A0A1H3DT25_9RHOB</name>
<dbReference type="GeneID" id="94022295"/>
<evidence type="ECO:0000256" key="1">
    <source>
        <dbReference type="SAM" id="Phobius"/>
    </source>
</evidence>
<reference evidence="3" key="1">
    <citation type="submission" date="2016-10" db="EMBL/GenBank/DDBJ databases">
        <authorList>
            <person name="Varghese N."/>
            <person name="Submissions S."/>
        </authorList>
    </citation>
    <scope>NUCLEOTIDE SEQUENCE [LARGE SCALE GENOMIC DNA]</scope>
    <source>
        <strain evidence="3">DSM 10014</strain>
    </source>
</reference>
<protein>
    <submittedName>
        <fullName evidence="2">Uncharacterized protein</fullName>
    </submittedName>
</protein>
<accession>A0A1H3DT25</accession>
<dbReference type="AlphaFoldDB" id="A0A1H3DT25"/>
<gene>
    <name evidence="2" type="ORF">SAMN04488041_11221</name>
</gene>
<dbReference type="RefSeq" id="WP_074637700.1">
    <property type="nucleotide sequence ID" value="NZ_CP160849.1"/>
</dbReference>
<proteinExistence type="predicted"/>
<organism evidence="2 3">
    <name type="scientific">Sulfitobacter pontiacus</name>
    <dbReference type="NCBI Taxonomy" id="60137"/>
    <lineage>
        <taxon>Bacteria</taxon>
        <taxon>Pseudomonadati</taxon>
        <taxon>Pseudomonadota</taxon>
        <taxon>Alphaproteobacteria</taxon>
        <taxon>Rhodobacterales</taxon>
        <taxon>Roseobacteraceae</taxon>
        <taxon>Sulfitobacter</taxon>
    </lineage>
</organism>
<evidence type="ECO:0000313" key="2">
    <source>
        <dbReference type="EMBL" id="SDX69258.1"/>
    </source>
</evidence>